<proteinExistence type="predicted"/>
<dbReference type="SUPFAM" id="SSF52402">
    <property type="entry name" value="Adenine nucleotide alpha hydrolases-like"/>
    <property type="match status" value="1"/>
</dbReference>
<evidence type="ECO:0000313" key="1">
    <source>
        <dbReference type="EMBL" id="MDN3294174.1"/>
    </source>
</evidence>
<accession>A0ABT7Z3W3</accession>
<protein>
    <submittedName>
        <fullName evidence="1">Uncharacterized protein</fullName>
    </submittedName>
</protein>
<organism evidence="1 2">
    <name type="scientific">Streptomyces ficellus</name>
    <dbReference type="NCBI Taxonomy" id="1977088"/>
    <lineage>
        <taxon>Bacteria</taxon>
        <taxon>Bacillati</taxon>
        <taxon>Actinomycetota</taxon>
        <taxon>Actinomycetes</taxon>
        <taxon>Kitasatosporales</taxon>
        <taxon>Streptomycetaceae</taxon>
        <taxon>Streptomyces</taxon>
    </lineage>
</organism>
<sequence length="111" mass="11571">MASVHLSGGLDSAARAARAARACPAAATVLVTVGSRAADNPVERWPRRTVGLLAGVDHLGLGPVCYLRIFQDLHGSQFALAEPTSFAASATRFRHTLRVLAERGSGAHLNG</sequence>
<comment type="caution">
    <text evidence="1">The sequence shown here is derived from an EMBL/GenBank/DDBJ whole genome shotgun (WGS) entry which is preliminary data.</text>
</comment>
<dbReference type="Proteomes" id="UP001174050">
    <property type="component" value="Unassembled WGS sequence"/>
</dbReference>
<name>A0ABT7Z3W3_9ACTN</name>
<dbReference type="EMBL" id="JAUEPL010000008">
    <property type="protein sequence ID" value="MDN3294174.1"/>
    <property type="molecule type" value="Genomic_DNA"/>
</dbReference>
<reference evidence="1" key="1">
    <citation type="submission" date="2023-06" db="EMBL/GenBank/DDBJ databases">
        <title>WGS-Sequencing of Streptomyces ficellus isolate 21 collected from sand in Gara Djebilet Iron Mine in Algeria.</title>
        <authorList>
            <person name="Zegers G.P."/>
            <person name="Gomez A."/>
            <person name="Gueddou A."/>
            <person name="Zahara A.F."/>
            <person name="Worth M."/>
            <person name="Sevigny J.L."/>
            <person name="Tisa L."/>
        </authorList>
    </citation>
    <scope>NUCLEOTIDE SEQUENCE</scope>
    <source>
        <strain evidence="1">AS11</strain>
    </source>
</reference>
<dbReference type="RefSeq" id="WP_290111194.1">
    <property type="nucleotide sequence ID" value="NZ_JAUEPL010000008.1"/>
</dbReference>
<gene>
    <name evidence="1" type="ORF">QWM81_08945</name>
</gene>
<evidence type="ECO:0000313" key="2">
    <source>
        <dbReference type="Proteomes" id="UP001174050"/>
    </source>
</evidence>
<keyword evidence="2" id="KW-1185">Reference proteome</keyword>